<protein>
    <submittedName>
        <fullName evidence="2">Uncharacterized protein</fullName>
    </submittedName>
</protein>
<evidence type="ECO:0000256" key="1">
    <source>
        <dbReference type="SAM" id="MobiDB-lite"/>
    </source>
</evidence>
<feature type="compositionally biased region" description="Basic and acidic residues" evidence="1">
    <location>
        <begin position="102"/>
        <end position="117"/>
    </location>
</feature>
<gene>
    <name evidence="2" type="ORF">LCGC14_1177890</name>
</gene>
<dbReference type="AlphaFoldDB" id="A0A0F9LSX5"/>
<reference evidence="2" key="1">
    <citation type="journal article" date="2015" name="Nature">
        <title>Complex archaea that bridge the gap between prokaryotes and eukaryotes.</title>
        <authorList>
            <person name="Spang A."/>
            <person name="Saw J.H."/>
            <person name="Jorgensen S.L."/>
            <person name="Zaremba-Niedzwiedzka K."/>
            <person name="Martijn J."/>
            <person name="Lind A.E."/>
            <person name="van Eijk R."/>
            <person name="Schleper C."/>
            <person name="Guy L."/>
            <person name="Ettema T.J."/>
        </authorList>
    </citation>
    <scope>NUCLEOTIDE SEQUENCE</scope>
</reference>
<organism evidence="2">
    <name type="scientific">marine sediment metagenome</name>
    <dbReference type="NCBI Taxonomy" id="412755"/>
    <lineage>
        <taxon>unclassified sequences</taxon>
        <taxon>metagenomes</taxon>
        <taxon>ecological metagenomes</taxon>
    </lineage>
</organism>
<comment type="caution">
    <text evidence="2">The sequence shown here is derived from an EMBL/GenBank/DDBJ whole genome shotgun (WGS) entry which is preliminary data.</text>
</comment>
<sequence length="117" mass="12919">MILTQEELAVLLRTHEGGEVKSDGVAMDLRRGLARAADVTVPDRSPDKVMKAAALLERISTDGDLRLEAEDIVELKKLAVPCFPPSVYRQIHEALEPPSKPKLHELPKDAEMLKEGL</sequence>
<feature type="region of interest" description="Disordered" evidence="1">
    <location>
        <begin position="98"/>
        <end position="117"/>
    </location>
</feature>
<evidence type="ECO:0000313" key="2">
    <source>
        <dbReference type="EMBL" id="KKM96468.1"/>
    </source>
</evidence>
<accession>A0A0F9LSX5</accession>
<proteinExistence type="predicted"/>
<dbReference type="EMBL" id="LAZR01005878">
    <property type="protein sequence ID" value="KKM96468.1"/>
    <property type="molecule type" value="Genomic_DNA"/>
</dbReference>
<name>A0A0F9LSX5_9ZZZZ</name>